<evidence type="ECO:0000259" key="1">
    <source>
        <dbReference type="PROSITE" id="PS51340"/>
    </source>
</evidence>
<name>A0A7Z0J2I4_9MICC</name>
<evidence type="ECO:0000313" key="2">
    <source>
        <dbReference type="EMBL" id="NYJ15951.1"/>
    </source>
</evidence>
<dbReference type="GO" id="GO:0030151">
    <property type="term" value="F:molybdenum ion binding"/>
    <property type="evidence" value="ECO:0007669"/>
    <property type="project" value="InterPro"/>
</dbReference>
<dbReference type="PROSITE" id="PS51340">
    <property type="entry name" value="MOSC"/>
    <property type="match status" value="1"/>
</dbReference>
<dbReference type="RefSeq" id="WP_179440984.1">
    <property type="nucleotide sequence ID" value="NZ_BAAALK010000008.1"/>
</dbReference>
<dbReference type="InterPro" id="IPR005302">
    <property type="entry name" value="MoCF_Sase_C"/>
</dbReference>
<dbReference type="SUPFAM" id="SSF50800">
    <property type="entry name" value="PK beta-barrel domain-like"/>
    <property type="match status" value="1"/>
</dbReference>
<reference evidence="2 3" key="1">
    <citation type="submission" date="2020-07" db="EMBL/GenBank/DDBJ databases">
        <title>Sequencing the genomes of 1000 actinobacteria strains.</title>
        <authorList>
            <person name="Klenk H.-P."/>
        </authorList>
    </citation>
    <scope>NUCLEOTIDE SEQUENCE [LARGE SCALE GENOMIC DNA]</scope>
    <source>
        <strain evidence="2 3">DSM 15664</strain>
    </source>
</reference>
<sequence>MTEASPTCLAGAADRLGLTGTIDAVCVVHQLVADDVGQVGVSGIDKRPVSGPVRVRTLGLHGDVQADRKHHGGAEKAIYGYTAEDAAWWAQELGREIPAGSFGENLRISGIDLDGAHPGERWQIGDHVVLEATVPRIPCATFGRWLGEPGWVRRFLAAGRPGTYFKVITPGTVQAGDRAVVSAIPETPGPSIRETALRRGPALARPGD</sequence>
<dbReference type="Proteomes" id="UP000560069">
    <property type="component" value="Unassembled WGS sequence"/>
</dbReference>
<evidence type="ECO:0000313" key="3">
    <source>
        <dbReference type="Proteomes" id="UP000560069"/>
    </source>
</evidence>
<feature type="domain" description="MOSC" evidence="1">
    <location>
        <begin position="47"/>
        <end position="182"/>
    </location>
</feature>
<dbReference type="GO" id="GO:0030170">
    <property type="term" value="F:pyridoxal phosphate binding"/>
    <property type="evidence" value="ECO:0007669"/>
    <property type="project" value="InterPro"/>
</dbReference>
<protein>
    <submittedName>
        <fullName evidence="2">MOSC domain-containing protein YiiM</fullName>
    </submittedName>
</protein>
<keyword evidence="3" id="KW-1185">Reference proteome</keyword>
<dbReference type="PANTHER" id="PTHR30212">
    <property type="entry name" value="PROTEIN YIIM"/>
    <property type="match status" value="1"/>
</dbReference>
<gene>
    <name evidence="2" type="ORF">HNR11_000485</name>
</gene>
<proteinExistence type="predicted"/>
<organism evidence="2 3">
    <name type="scientific">Nesterenkonia sandarakina</name>
    <dbReference type="NCBI Taxonomy" id="272918"/>
    <lineage>
        <taxon>Bacteria</taxon>
        <taxon>Bacillati</taxon>
        <taxon>Actinomycetota</taxon>
        <taxon>Actinomycetes</taxon>
        <taxon>Micrococcales</taxon>
        <taxon>Micrococcaceae</taxon>
        <taxon>Nesterenkonia</taxon>
    </lineage>
</organism>
<dbReference type="InterPro" id="IPR011037">
    <property type="entry name" value="Pyrv_Knase-like_insert_dom_sf"/>
</dbReference>
<dbReference type="PANTHER" id="PTHR30212:SF2">
    <property type="entry name" value="PROTEIN YIIM"/>
    <property type="match status" value="1"/>
</dbReference>
<dbReference type="Gene3D" id="2.40.33.20">
    <property type="entry name" value="PK beta-barrel domain-like"/>
    <property type="match status" value="1"/>
</dbReference>
<dbReference type="AlphaFoldDB" id="A0A7Z0J2I4"/>
<comment type="caution">
    <text evidence="2">The sequence shown here is derived from an EMBL/GenBank/DDBJ whole genome shotgun (WGS) entry which is preliminary data.</text>
</comment>
<dbReference type="InterPro" id="IPR052353">
    <property type="entry name" value="Benzoxazolinone_Detox_Enz"/>
</dbReference>
<dbReference type="Pfam" id="PF03473">
    <property type="entry name" value="MOSC"/>
    <property type="match status" value="1"/>
</dbReference>
<dbReference type="EMBL" id="JACCFQ010000001">
    <property type="protein sequence ID" value="NYJ15951.1"/>
    <property type="molecule type" value="Genomic_DNA"/>
</dbReference>
<dbReference type="GO" id="GO:0003824">
    <property type="term" value="F:catalytic activity"/>
    <property type="evidence" value="ECO:0007669"/>
    <property type="project" value="InterPro"/>
</dbReference>
<accession>A0A7Z0J2I4</accession>